<keyword evidence="8 9" id="KW-0807">Transducer</keyword>
<feature type="transmembrane region" description="Helical" evidence="10">
    <location>
        <begin position="168"/>
        <end position="192"/>
    </location>
</feature>
<protein>
    <recommendedName>
        <fullName evidence="11">G-protein coupled receptors family 1 profile domain-containing protein</fullName>
    </recommendedName>
</protein>
<feature type="transmembrane region" description="Helical" evidence="10">
    <location>
        <begin position="323"/>
        <end position="342"/>
    </location>
</feature>
<keyword evidence="13" id="KW-1185">Reference proteome</keyword>
<feature type="transmembrane region" description="Helical" evidence="10">
    <location>
        <begin position="61"/>
        <end position="83"/>
    </location>
</feature>
<organism evidence="12 13">
    <name type="scientific">Elysia crispata</name>
    <name type="common">lettuce slug</name>
    <dbReference type="NCBI Taxonomy" id="231223"/>
    <lineage>
        <taxon>Eukaryota</taxon>
        <taxon>Metazoa</taxon>
        <taxon>Spiralia</taxon>
        <taxon>Lophotrochozoa</taxon>
        <taxon>Mollusca</taxon>
        <taxon>Gastropoda</taxon>
        <taxon>Heterobranchia</taxon>
        <taxon>Euthyneura</taxon>
        <taxon>Panpulmonata</taxon>
        <taxon>Sacoglossa</taxon>
        <taxon>Placobranchoidea</taxon>
        <taxon>Plakobranchidae</taxon>
        <taxon>Elysia</taxon>
    </lineage>
</organism>
<dbReference type="Gene3D" id="1.20.1070.10">
    <property type="entry name" value="Rhodopsin 7-helix transmembrane proteins"/>
    <property type="match status" value="1"/>
</dbReference>
<dbReference type="Proteomes" id="UP001283361">
    <property type="component" value="Unassembled WGS sequence"/>
</dbReference>
<dbReference type="InterPro" id="IPR017452">
    <property type="entry name" value="GPCR_Rhodpsn_7TM"/>
</dbReference>
<keyword evidence="5 9" id="KW-0297">G-protein coupled receptor</keyword>
<name>A0AAE0XDY0_9GAST</name>
<reference evidence="12" key="1">
    <citation type="journal article" date="2023" name="G3 (Bethesda)">
        <title>A reference genome for the long-term kleptoplast-retaining sea slug Elysia crispata morphotype clarki.</title>
        <authorList>
            <person name="Eastman K.E."/>
            <person name="Pendleton A.L."/>
            <person name="Shaikh M.A."/>
            <person name="Suttiyut T."/>
            <person name="Ogas R."/>
            <person name="Tomko P."/>
            <person name="Gavelis G."/>
            <person name="Widhalm J.R."/>
            <person name="Wisecaver J.H."/>
        </authorList>
    </citation>
    <scope>NUCLEOTIDE SEQUENCE</scope>
    <source>
        <strain evidence="12">ECLA1</strain>
    </source>
</reference>
<evidence type="ECO:0000256" key="5">
    <source>
        <dbReference type="ARBA" id="ARBA00023040"/>
    </source>
</evidence>
<sequence length="410" mass="46485">MNLFVLVISVSSRKLRNLRSTYLVISLTVADLLVCAGVMPLTPFIQQLKLQSKRSVTIVCFLWHFITTFACTTSSLNICAISIDRYIFIMYPLLYDHKMSQTRMRLLLLSVWFTGLVVAVMSYGVSRDARPGTSREWHISPQYNLSAVQSDSTNFSCNINLQPGYQLVLVIIALFVPSLVVIVLYTRIYMVVRSQVRALRRIQSTVGICSTRIAEMSSSQERMRSRSGLDIRSTHYQPATRASMFYPSMMVQLQPTTVSGARLTSRFSEKLEKLASLITLEAKASFVLSIVIGTYLLSWLPFGLFVLVQAVLRRDLDGSVREILLVLGYSNSCWNPLIYAGFNQLFRESLSRNCRKILRRRRAPSEIYRPHTPTSHSTSHPKMVRAISSRTTIDCSHQPYFSDQTSVSSV</sequence>
<evidence type="ECO:0000256" key="7">
    <source>
        <dbReference type="ARBA" id="ARBA00023170"/>
    </source>
</evidence>
<proteinExistence type="inferred from homology"/>
<feature type="transmembrane region" description="Helical" evidence="10">
    <location>
        <begin position="21"/>
        <end position="41"/>
    </location>
</feature>
<evidence type="ECO:0000313" key="12">
    <source>
        <dbReference type="EMBL" id="KAK3690924.1"/>
    </source>
</evidence>
<evidence type="ECO:0000256" key="10">
    <source>
        <dbReference type="SAM" id="Phobius"/>
    </source>
</evidence>
<evidence type="ECO:0000256" key="2">
    <source>
        <dbReference type="ARBA" id="ARBA00022475"/>
    </source>
</evidence>
<dbReference type="Pfam" id="PF00001">
    <property type="entry name" value="7tm_1"/>
    <property type="match status" value="1"/>
</dbReference>
<dbReference type="PROSITE" id="PS50262">
    <property type="entry name" value="G_PROTEIN_RECEP_F1_2"/>
    <property type="match status" value="1"/>
</dbReference>
<feature type="transmembrane region" description="Helical" evidence="10">
    <location>
        <begin position="286"/>
        <end position="311"/>
    </location>
</feature>
<evidence type="ECO:0000256" key="6">
    <source>
        <dbReference type="ARBA" id="ARBA00023136"/>
    </source>
</evidence>
<dbReference type="AlphaFoldDB" id="A0AAE0XDY0"/>
<keyword evidence="4 10" id="KW-1133">Transmembrane helix</keyword>
<keyword evidence="7 9" id="KW-0675">Receptor</keyword>
<comment type="similarity">
    <text evidence="9">Belongs to the G-protein coupled receptor 1 family.</text>
</comment>
<dbReference type="EMBL" id="JAWDGP010008106">
    <property type="protein sequence ID" value="KAK3690924.1"/>
    <property type="molecule type" value="Genomic_DNA"/>
</dbReference>
<dbReference type="GO" id="GO:0005886">
    <property type="term" value="C:plasma membrane"/>
    <property type="evidence" value="ECO:0007669"/>
    <property type="project" value="UniProtKB-SubCell"/>
</dbReference>
<evidence type="ECO:0000256" key="8">
    <source>
        <dbReference type="ARBA" id="ARBA00023224"/>
    </source>
</evidence>
<dbReference type="PRINTS" id="PR00237">
    <property type="entry name" value="GPCRRHODOPSN"/>
</dbReference>
<evidence type="ECO:0000259" key="11">
    <source>
        <dbReference type="PROSITE" id="PS50262"/>
    </source>
</evidence>
<gene>
    <name evidence="12" type="ORF">RRG08_021622</name>
</gene>
<comment type="caution">
    <text evidence="12">The sequence shown here is derived from an EMBL/GenBank/DDBJ whole genome shotgun (WGS) entry which is preliminary data.</text>
</comment>
<dbReference type="SMART" id="SM01381">
    <property type="entry name" value="7TM_GPCR_Srsx"/>
    <property type="match status" value="1"/>
</dbReference>
<dbReference type="InterPro" id="IPR000276">
    <property type="entry name" value="GPCR_Rhodpsn"/>
</dbReference>
<keyword evidence="6 10" id="KW-0472">Membrane</keyword>
<keyword evidence="2" id="KW-1003">Cell membrane</keyword>
<keyword evidence="3 9" id="KW-0812">Transmembrane</keyword>
<evidence type="ECO:0000256" key="1">
    <source>
        <dbReference type="ARBA" id="ARBA00004651"/>
    </source>
</evidence>
<evidence type="ECO:0000256" key="4">
    <source>
        <dbReference type="ARBA" id="ARBA00022989"/>
    </source>
</evidence>
<evidence type="ECO:0000256" key="3">
    <source>
        <dbReference type="ARBA" id="ARBA00022692"/>
    </source>
</evidence>
<dbReference type="GO" id="GO:0004930">
    <property type="term" value="F:G protein-coupled receptor activity"/>
    <property type="evidence" value="ECO:0007669"/>
    <property type="project" value="UniProtKB-KW"/>
</dbReference>
<feature type="transmembrane region" description="Helical" evidence="10">
    <location>
        <begin position="104"/>
        <end position="125"/>
    </location>
</feature>
<evidence type="ECO:0000256" key="9">
    <source>
        <dbReference type="RuleBase" id="RU000688"/>
    </source>
</evidence>
<dbReference type="SUPFAM" id="SSF81321">
    <property type="entry name" value="Family A G protein-coupled receptor-like"/>
    <property type="match status" value="1"/>
</dbReference>
<comment type="subcellular location">
    <subcellularLocation>
        <location evidence="1">Cell membrane</location>
        <topology evidence="1">Multi-pass membrane protein</topology>
    </subcellularLocation>
</comment>
<dbReference type="PROSITE" id="PS00237">
    <property type="entry name" value="G_PROTEIN_RECEP_F1_1"/>
    <property type="match status" value="1"/>
</dbReference>
<evidence type="ECO:0000313" key="13">
    <source>
        <dbReference type="Proteomes" id="UP001283361"/>
    </source>
</evidence>
<accession>A0AAE0XDY0</accession>
<dbReference type="PANTHER" id="PTHR24248">
    <property type="entry name" value="ADRENERGIC RECEPTOR-RELATED G-PROTEIN COUPLED RECEPTOR"/>
    <property type="match status" value="1"/>
</dbReference>
<feature type="domain" description="G-protein coupled receptors family 1 profile" evidence="11">
    <location>
        <begin position="1"/>
        <end position="339"/>
    </location>
</feature>